<feature type="region of interest" description="Disordered" evidence="14">
    <location>
        <begin position="544"/>
        <end position="564"/>
    </location>
</feature>
<dbReference type="InterPro" id="IPR013083">
    <property type="entry name" value="Znf_RING/FYVE/PHD"/>
</dbReference>
<dbReference type="InterPro" id="IPR044066">
    <property type="entry name" value="TRIAD_supradom"/>
</dbReference>
<keyword evidence="8" id="KW-0479">Metal-binding</keyword>
<evidence type="ECO:0000256" key="13">
    <source>
        <dbReference type="PROSITE-ProRule" id="PRU00175"/>
    </source>
</evidence>
<feature type="compositionally biased region" description="Low complexity" evidence="14">
    <location>
        <begin position="544"/>
        <end position="554"/>
    </location>
</feature>
<dbReference type="InterPro" id="IPR001841">
    <property type="entry name" value="Znf_RING"/>
</dbReference>
<evidence type="ECO:0000256" key="6">
    <source>
        <dbReference type="ARBA" id="ARBA00012251"/>
    </source>
</evidence>
<dbReference type="GeneID" id="103836882"/>
<feature type="region of interest" description="Disordered" evidence="14">
    <location>
        <begin position="1"/>
        <end position="27"/>
    </location>
</feature>
<dbReference type="GO" id="GO:0031624">
    <property type="term" value="F:ubiquitin conjugating enzyme binding"/>
    <property type="evidence" value="ECO:0000318"/>
    <property type="project" value="GO_Central"/>
</dbReference>
<reference evidence="17 18" key="1">
    <citation type="journal article" date="2011" name="Nat. Genet.">
        <title>The genome of the mesopolyploid crop species Brassica rapa.</title>
        <authorList>
            <consortium name="Brassica rapa Genome Sequencing Project Consortium"/>
            <person name="Wang X."/>
            <person name="Wang H."/>
            <person name="Wang J."/>
            <person name="Sun R."/>
            <person name="Wu J."/>
            <person name="Liu S."/>
            <person name="Bai Y."/>
            <person name="Mun J.H."/>
            <person name="Bancroft I."/>
            <person name="Cheng F."/>
            <person name="Huang S."/>
            <person name="Li X."/>
            <person name="Hua W."/>
            <person name="Wang J."/>
            <person name="Wang X."/>
            <person name="Freeling M."/>
            <person name="Pires J.C."/>
            <person name="Paterson A.H."/>
            <person name="Chalhoub B."/>
            <person name="Wang B."/>
            <person name="Hayward A."/>
            <person name="Sharpe A.G."/>
            <person name="Park B.S."/>
            <person name="Weisshaar B."/>
            <person name="Liu B."/>
            <person name="Li B."/>
            <person name="Liu B."/>
            <person name="Tong C."/>
            <person name="Song C."/>
            <person name="Duran C."/>
            <person name="Peng C."/>
            <person name="Geng C."/>
            <person name="Koh C."/>
            <person name="Lin C."/>
            <person name="Edwards D."/>
            <person name="Mu D."/>
            <person name="Shen D."/>
            <person name="Soumpourou E."/>
            <person name="Li F."/>
            <person name="Fraser F."/>
            <person name="Conant G."/>
            <person name="Lassalle G."/>
            <person name="King G.J."/>
            <person name="Bonnema G."/>
            <person name="Tang H."/>
            <person name="Wang H."/>
            <person name="Belcram H."/>
            <person name="Zhou H."/>
            <person name="Hirakawa H."/>
            <person name="Abe H."/>
            <person name="Guo H."/>
            <person name="Wang H."/>
            <person name="Jin H."/>
            <person name="Parkin I.A."/>
            <person name="Batley J."/>
            <person name="Kim J.S."/>
            <person name="Just J."/>
            <person name="Li J."/>
            <person name="Xu J."/>
            <person name="Deng J."/>
            <person name="Kim J.A."/>
            <person name="Li J."/>
            <person name="Yu J."/>
            <person name="Meng J."/>
            <person name="Wang J."/>
            <person name="Min J."/>
            <person name="Poulain J."/>
            <person name="Wang J."/>
            <person name="Hatakeyama K."/>
            <person name="Wu K."/>
            <person name="Wang L."/>
            <person name="Fang L."/>
            <person name="Trick M."/>
            <person name="Links M.G."/>
            <person name="Zhao M."/>
            <person name="Jin M."/>
            <person name="Ramchiary N."/>
            <person name="Drou N."/>
            <person name="Berkman P.J."/>
            <person name="Cai Q."/>
            <person name="Huang Q."/>
            <person name="Li R."/>
            <person name="Tabata S."/>
            <person name="Cheng S."/>
            <person name="Zhang S."/>
            <person name="Zhang S."/>
            <person name="Huang S."/>
            <person name="Sato S."/>
            <person name="Sun S."/>
            <person name="Kwon S.J."/>
            <person name="Choi S.R."/>
            <person name="Lee T.H."/>
            <person name="Fan W."/>
            <person name="Zhao X."/>
            <person name="Tan X."/>
            <person name="Xu X."/>
            <person name="Wang Y."/>
            <person name="Qiu Y."/>
            <person name="Yin Y."/>
            <person name="Li Y."/>
            <person name="Du Y."/>
            <person name="Liao Y."/>
            <person name="Lim Y."/>
            <person name="Narusaka Y."/>
            <person name="Wang Y."/>
            <person name="Wang Z."/>
            <person name="Li Z."/>
            <person name="Wang Z."/>
            <person name="Xiong Z."/>
            <person name="Zhang Z."/>
        </authorList>
    </citation>
    <scope>NUCLEOTIDE SEQUENCE [LARGE SCALE GENOMIC DNA]</scope>
    <source>
        <strain evidence="17 18">cv. Chiifu-401-42</strain>
    </source>
</reference>
<keyword evidence="10 13" id="KW-0863">Zinc-finger</keyword>
<evidence type="ECO:0000259" key="15">
    <source>
        <dbReference type="PROSITE" id="PS50089"/>
    </source>
</evidence>
<dbReference type="Gramene" id="Bra037375.1">
    <property type="protein sequence ID" value="Bra037375.1-P"/>
    <property type="gene ID" value="Bra037375"/>
</dbReference>
<evidence type="ECO:0000256" key="11">
    <source>
        <dbReference type="ARBA" id="ARBA00022786"/>
    </source>
</evidence>
<dbReference type="KEGG" id="brp:103836882"/>
<keyword evidence="9" id="KW-0677">Repeat</keyword>
<keyword evidence="12" id="KW-0862">Zinc</keyword>
<dbReference type="GO" id="GO:0003676">
    <property type="term" value="F:nucleic acid binding"/>
    <property type="evidence" value="ECO:0007669"/>
    <property type="project" value="InterPro"/>
</dbReference>
<dbReference type="InterPro" id="IPR002867">
    <property type="entry name" value="IBR_dom"/>
</dbReference>
<accession>M4F8G3</accession>
<evidence type="ECO:0000256" key="1">
    <source>
        <dbReference type="ARBA" id="ARBA00001798"/>
    </source>
</evidence>
<evidence type="ECO:0000313" key="17">
    <source>
        <dbReference type="EnsemblPlants" id="Bra037375.1-P"/>
    </source>
</evidence>
<dbReference type="AlphaFoldDB" id="M4F8G3"/>
<comment type="pathway">
    <text evidence="4">Protein modification; protein ubiquitination.</text>
</comment>
<feature type="domain" description="RING-type" evidence="16">
    <location>
        <begin position="218"/>
        <end position="544"/>
    </location>
</feature>
<dbReference type="SMART" id="SM00647">
    <property type="entry name" value="IBR"/>
    <property type="match status" value="3"/>
</dbReference>
<dbReference type="CDD" id="cd22584">
    <property type="entry name" value="Rcat_RBR_unk"/>
    <property type="match status" value="1"/>
</dbReference>
<comment type="catalytic activity">
    <reaction evidence="1">
        <text>[E2 ubiquitin-conjugating enzyme]-S-ubiquitinyl-L-cysteine + [acceptor protein]-L-lysine = [E2 ubiquitin-conjugating enzyme]-L-cysteine + [acceptor protein]-N(6)-ubiquitinyl-L-lysine.</text>
        <dbReference type="EC" id="2.3.2.31"/>
    </reaction>
</comment>
<dbReference type="GO" id="GO:0005737">
    <property type="term" value="C:cytoplasm"/>
    <property type="evidence" value="ECO:0000318"/>
    <property type="project" value="GO_Central"/>
</dbReference>
<dbReference type="PROSITE" id="PS00518">
    <property type="entry name" value="ZF_RING_1"/>
    <property type="match status" value="1"/>
</dbReference>
<dbReference type="Pfam" id="PF13456">
    <property type="entry name" value="RVT_3"/>
    <property type="match status" value="1"/>
</dbReference>
<evidence type="ECO:0000256" key="5">
    <source>
        <dbReference type="ARBA" id="ARBA00005884"/>
    </source>
</evidence>
<dbReference type="STRING" id="51351.M4F8G3"/>
<dbReference type="OrthoDB" id="9977870at2759"/>
<reference evidence="17 18" key="2">
    <citation type="journal article" date="2018" name="Hortic Res">
        <title>Improved Brassica rapa reference genome by single-molecule sequencing and chromosome conformation capture technologies.</title>
        <authorList>
            <person name="Zhang L."/>
            <person name="Cai X."/>
            <person name="Wu J."/>
            <person name="Liu M."/>
            <person name="Grob S."/>
            <person name="Cheng F."/>
            <person name="Liang J."/>
            <person name="Cai C."/>
            <person name="Liu Z."/>
            <person name="Liu B."/>
            <person name="Wang F."/>
            <person name="Li S."/>
            <person name="Liu F."/>
            <person name="Li X."/>
            <person name="Cheng L."/>
            <person name="Yang W."/>
            <person name="Li M.H."/>
            <person name="Grossniklaus U."/>
            <person name="Zheng H."/>
            <person name="Wang X."/>
        </authorList>
    </citation>
    <scope>NUCLEOTIDE SEQUENCE [LARGE SCALE GENOMIC DNA]</scope>
    <source>
        <strain evidence="17 18">cv. Chiifu-401-42</strain>
    </source>
</reference>
<dbReference type="PROSITE" id="PS50089">
    <property type="entry name" value="ZF_RING_2"/>
    <property type="match status" value="1"/>
</dbReference>
<dbReference type="PROSITE" id="PS51873">
    <property type="entry name" value="TRIAD"/>
    <property type="match status" value="1"/>
</dbReference>
<dbReference type="PANTHER" id="PTHR11685">
    <property type="entry name" value="RBR FAMILY RING FINGER AND IBR DOMAIN-CONTAINING"/>
    <property type="match status" value="1"/>
</dbReference>
<dbReference type="GO" id="GO:0006511">
    <property type="term" value="P:ubiquitin-dependent protein catabolic process"/>
    <property type="evidence" value="ECO:0000318"/>
    <property type="project" value="GO_Central"/>
</dbReference>
<evidence type="ECO:0000256" key="9">
    <source>
        <dbReference type="ARBA" id="ARBA00022737"/>
    </source>
</evidence>
<dbReference type="Gene3D" id="1.20.120.1750">
    <property type="match status" value="1"/>
</dbReference>
<keyword evidence="7" id="KW-0808">Transferase</keyword>
<name>M4F8G3_BRACM</name>
<dbReference type="InterPro" id="IPR031127">
    <property type="entry name" value="E3_UB_ligase_RBR"/>
</dbReference>
<evidence type="ECO:0000256" key="8">
    <source>
        <dbReference type="ARBA" id="ARBA00022723"/>
    </source>
</evidence>
<proteinExistence type="inferred from homology"/>
<dbReference type="EC" id="2.3.2.31" evidence="6"/>
<dbReference type="InParanoid" id="M4F8G3"/>
<dbReference type="GO" id="GO:0000151">
    <property type="term" value="C:ubiquitin ligase complex"/>
    <property type="evidence" value="ECO:0000318"/>
    <property type="project" value="GO_Central"/>
</dbReference>
<dbReference type="InterPro" id="IPR002156">
    <property type="entry name" value="RNaseH_domain"/>
</dbReference>
<evidence type="ECO:0000256" key="12">
    <source>
        <dbReference type="ARBA" id="ARBA00022833"/>
    </source>
</evidence>
<comment type="cofactor">
    <cofactor evidence="2">
        <name>Zn(2+)</name>
        <dbReference type="ChEBI" id="CHEBI:29105"/>
    </cofactor>
</comment>
<dbReference type="GO" id="GO:0008270">
    <property type="term" value="F:zinc ion binding"/>
    <property type="evidence" value="ECO:0007669"/>
    <property type="project" value="UniProtKB-KW"/>
</dbReference>
<dbReference type="UniPathway" id="UPA00143"/>
<evidence type="ECO:0000256" key="3">
    <source>
        <dbReference type="ARBA" id="ARBA00003976"/>
    </source>
</evidence>
<dbReference type="SUPFAM" id="SSF57850">
    <property type="entry name" value="RING/U-box"/>
    <property type="match status" value="2"/>
</dbReference>
<reference evidence="17" key="3">
    <citation type="submission" date="2023-03" db="UniProtKB">
        <authorList>
            <consortium name="EnsemblPlants"/>
        </authorList>
    </citation>
    <scope>IDENTIFICATION</scope>
    <source>
        <strain evidence="17">cv. Chiifu-401-42</strain>
    </source>
</reference>
<comment type="function">
    <text evidence="3">Might act as an E3 ubiquitin-protein ligase, or as part of E3 complex, which accepts ubiquitin from specific E2 ubiquitin-conjugating enzymes and then transfers it to substrates.</text>
</comment>
<dbReference type="InterPro" id="IPR017907">
    <property type="entry name" value="Znf_RING_CS"/>
</dbReference>
<feature type="domain" description="RING-type" evidence="15">
    <location>
        <begin position="222"/>
        <end position="266"/>
    </location>
</feature>
<dbReference type="GO" id="GO:0004523">
    <property type="term" value="F:RNA-DNA hybrid ribonuclease activity"/>
    <property type="evidence" value="ECO:0007669"/>
    <property type="project" value="InterPro"/>
</dbReference>
<evidence type="ECO:0000313" key="18">
    <source>
        <dbReference type="Proteomes" id="UP000011750"/>
    </source>
</evidence>
<evidence type="ECO:0000256" key="14">
    <source>
        <dbReference type="SAM" id="MobiDB-lite"/>
    </source>
</evidence>
<evidence type="ECO:0000256" key="4">
    <source>
        <dbReference type="ARBA" id="ARBA00004906"/>
    </source>
</evidence>
<keyword evidence="18" id="KW-1185">Reference proteome</keyword>
<dbReference type="Gene3D" id="3.30.40.10">
    <property type="entry name" value="Zinc/RING finger domain, C3HC4 (zinc finger)"/>
    <property type="match status" value="1"/>
</dbReference>
<dbReference type="HOGENOM" id="CLU_022048_8_0_1"/>
<dbReference type="eggNOG" id="KOG1812">
    <property type="taxonomic scope" value="Eukaryota"/>
</dbReference>
<dbReference type="EnsemblPlants" id="Bra037375.1">
    <property type="protein sequence ID" value="Bra037375.1-P"/>
    <property type="gene ID" value="Bra037375"/>
</dbReference>
<dbReference type="GO" id="GO:0016567">
    <property type="term" value="P:protein ubiquitination"/>
    <property type="evidence" value="ECO:0007669"/>
    <property type="project" value="UniProtKB-UniPathway"/>
</dbReference>
<dbReference type="GO" id="GO:0061630">
    <property type="term" value="F:ubiquitin protein ligase activity"/>
    <property type="evidence" value="ECO:0000318"/>
    <property type="project" value="GO_Central"/>
</dbReference>
<organism evidence="17 18">
    <name type="scientific">Brassica campestris</name>
    <name type="common">Field mustard</name>
    <dbReference type="NCBI Taxonomy" id="3711"/>
    <lineage>
        <taxon>Eukaryota</taxon>
        <taxon>Viridiplantae</taxon>
        <taxon>Streptophyta</taxon>
        <taxon>Embryophyta</taxon>
        <taxon>Tracheophyta</taxon>
        <taxon>Spermatophyta</taxon>
        <taxon>Magnoliopsida</taxon>
        <taxon>eudicotyledons</taxon>
        <taxon>Gunneridae</taxon>
        <taxon>Pentapetalae</taxon>
        <taxon>rosids</taxon>
        <taxon>malvids</taxon>
        <taxon>Brassicales</taxon>
        <taxon>Brassicaceae</taxon>
        <taxon>Brassiceae</taxon>
        <taxon>Brassica</taxon>
    </lineage>
</organism>
<comment type="similarity">
    <text evidence="5">Belongs to the RBR family. Ariadne subfamily.</text>
</comment>
<sequence>MENKKTPATPKDVFGGGGKSEEGKKPEEGAMLKALLAQEEIDSLENPQPQPLRILGESSPNTHTYRLYSKGLVSEEIVKDVTKLVGGSGLFLCDSNGNSSATNKVLRDHRVLAQPEAVELAAIIQGLDWALKHGVKSIQFFCEDDSIILDYVIGKAAPPNESIVVAKLLKQLALLQTSFTSCQALPLLRSDDINSSLIKLARDAIASQTTWQREDGVVVEACVICYEDVPADTKFTVSGCFHRICFECMRNYITHSLRHRSRLICPNTGCKSELKPADCNRIADPDQLALMVERKAEETIDVSDRVYSPNPRCSILMSARGLPVVDPALTGARKCLGCGLRFCVNCKMEWHTKLSCAEFRKTKAYTKSGTAVFDATARELGLKKCRRCLCTVERAEGCKHMTCTFCKYDRDLPLGYCPKPSCNFLMSDRDLPLGFSIDPRQKSVARTCVECGLCFCKKCHVPWHYKKTCDEFKKSPSYLTSDAALFESLVKTQGWIKCPQCATVVQKNGGCQRISCRHCNHKFCYACGAACTRKKMSCNCSPEDGPSKMSSSSGESHKTRLLRA</sequence>
<dbReference type="FunCoup" id="M4F8G3">
    <property type="interactions" value="1093"/>
</dbReference>
<evidence type="ECO:0000256" key="2">
    <source>
        <dbReference type="ARBA" id="ARBA00001947"/>
    </source>
</evidence>
<evidence type="ECO:0000259" key="16">
    <source>
        <dbReference type="PROSITE" id="PS51873"/>
    </source>
</evidence>
<evidence type="ECO:0000256" key="10">
    <source>
        <dbReference type="ARBA" id="ARBA00022771"/>
    </source>
</evidence>
<dbReference type="Proteomes" id="UP000011750">
    <property type="component" value="Chromosome A09"/>
</dbReference>
<dbReference type="OMA" id="RICFECM"/>
<protein>
    <recommendedName>
        <fullName evidence="6">RBR-type E3 ubiquitin transferase</fullName>
        <ecNumber evidence="6">2.3.2.31</ecNumber>
    </recommendedName>
</protein>
<evidence type="ECO:0000256" key="7">
    <source>
        <dbReference type="ARBA" id="ARBA00022679"/>
    </source>
</evidence>
<keyword evidence="11" id="KW-0833">Ubl conjugation pathway</keyword>
<dbReference type="Pfam" id="PF01485">
    <property type="entry name" value="IBR"/>
    <property type="match status" value="3"/>
</dbReference>